<organism evidence="2">
    <name type="scientific">Sporolactobacillus sp. Y61</name>
    <dbReference type="NCBI Taxonomy" id="3160863"/>
    <lineage>
        <taxon>Bacteria</taxon>
        <taxon>Bacillati</taxon>
        <taxon>Bacillota</taxon>
        <taxon>Bacilli</taxon>
        <taxon>Bacillales</taxon>
        <taxon>Sporolactobacillaceae</taxon>
        <taxon>Sporolactobacillus</taxon>
    </lineage>
</organism>
<name>A0AAU8IGC1_9BACL</name>
<dbReference type="RefSeq" id="WP_353948320.1">
    <property type="nucleotide sequence ID" value="NZ_CP159510.1"/>
</dbReference>
<accession>A0AAU8IGC1</accession>
<evidence type="ECO:0008006" key="3">
    <source>
        <dbReference type="Google" id="ProtNLM"/>
    </source>
</evidence>
<reference evidence="2" key="1">
    <citation type="submission" date="2024-06" db="EMBL/GenBank/DDBJ databases">
        <authorList>
            <person name="Fan A."/>
            <person name="Zhang F.Y."/>
            <person name="Zhang L."/>
        </authorList>
    </citation>
    <scope>NUCLEOTIDE SEQUENCE</scope>
    <source>
        <strain evidence="2">Y61</strain>
    </source>
</reference>
<evidence type="ECO:0000313" key="2">
    <source>
        <dbReference type="EMBL" id="XCJ16986.1"/>
    </source>
</evidence>
<dbReference type="AlphaFoldDB" id="A0AAU8IGC1"/>
<feature type="region of interest" description="Disordered" evidence="1">
    <location>
        <begin position="62"/>
        <end position="81"/>
    </location>
</feature>
<gene>
    <name evidence="2" type="ORF">ABNN70_00025</name>
</gene>
<evidence type="ECO:0000256" key="1">
    <source>
        <dbReference type="SAM" id="MobiDB-lite"/>
    </source>
</evidence>
<proteinExistence type="predicted"/>
<dbReference type="EMBL" id="CP159510">
    <property type="protein sequence ID" value="XCJ16986.1"/>
    <property type="molecule type" value="Genomic_DNA"/>
</dbReference>
<sequence length="178" mass="20459">MSSYTIDTKLLDKLRLKEDNIDEKTGRHNLLCGSAYNSIYWVQHYTDKLEQRRQFSFKFNRKQSPEKQIPDLKGTWKQTNSKSDDSYQVAKISSHTIEINWVTDNGDTKSLYWAGSFIAPSTVDEPYEWVSKNDHGKTDHALLASSDDTKTMTYQNGVLSYEASAMGTTTKVKLEKQK</sequence>
<protein>
    <recommendedName>
        <fullName evidence="3">Lipocalin-like domain-containing protein</fullName>
    </recommendedName>
</protein>